<dbReference type="InterPro" id="IPR019554">
    <property type="entry name" value="Soluble_ligand-bd"/>
</dbReference>
<organism evidence="3 4">
    <name type="scientific">Tepidibacter hydrothermalis</name>
    <dbReference type="NCBI Taxonomy" id="3036126"/>
    <lineage>
        <taxon>Bacteria</taxon>
        <taxon>Bacillati</taxon>
        <taxon>Bacillota</taxon>
        <taxon>Clostridia</taxon>
        <taxon>Peptostreptococcales</taxon>
        <taxon>Peptostreptococcaceae</taxon>
        <taxon>Tepidibacter</taxon>
    </lineage>
</organism>
<dbReference type="InterPro" id="IPR004509">
    <property type="entry name" value="Competence_ComEA_HhH"/>
</dbReference>
<dbReference type="InterPro" id="IPR003583">
    <property type="entry name" value="Hlx-hairpin-Hlx_DNA-bd_motif"/>
</dbReference>
<accession>A0ABY8EF17</accession>
<keyword evidence="1" id="KW-0472">Membrane</keyword>
<dbReference type="Pfam" id="PF12836">
    <property type="entry name" value="HHH_3"/>
    <property type="match status" value="1"/>
</dbReference>
<dbReference type="Proteomes" id="UP001222800">
    <property type="component" value="Chromosome"/>
</dbReference>
<protein>
    <submittedName>
        <fullName evidence="3">Helix-hairpin-helix domain-containing protein</fullName>
    </submittedName>
</protein>
<gene>
    <name evidence="3" type="ORF">P4S50_05555</name>
</gene>
<keyword evidence="1" id="KW-0812">Transmembrane</keyword>
<sequence>MNFNKRSLIVFVSILLIVIISMFATNKINFGKTEYVVSPKEDKYIDNEESDSREEISLEGEDIDVENENSEIVVFISGEVSTCGVVKMGSNSRLVDAVEKLGGLTQNADMNRVNLAIKVEDGAHYIIPSVYNDESQVIDNEVNSNDSEECLKQDSYNNSNSRQSTSSKIDINKASSSELKSLTGIGDVTASKIIEYRSQNGKFKTIDEIRMVKGIGEKKFESIKNDIKVN</sequence>
<evidence type="ECO:0000256" key="1">
    <source>
        <dbReference type="SAM" id="Phobius"/>
    </source>
</evidence>
<dbReference type="RefSeq" id="WP_277733622.1">
    <property type="nucleotide sequence ID" value="NZ_CP120733.1"/>
</dbReference>
<feature type="domain" description="Helix-hairpin-helix DNA-binding motif class 1" evidence="2">
    <location>
        <begin position="207"/>
        <end position="226"/>
    </location>
</feature>
<dbReference type="SUPFAM" id="SSF47781">
    <property type="entry name" value="RuvA domain 2-like"/>
    <property type="match status" value="1"/>
</dbReference>
<dbReference type="Gene3D" id="1.10.150.310">
    <property type="entry name" value="Tex RuvX-like domain-like"/>
    <property type="match status" value="1"/>
</dbReference>
<evidence type="ECO:0000313" key="3">
    <source>
        <dbReference type="EMBL" id="WFD11542.1"/>
    </source>
</evidence>
<reference evidence="3 4" key="1">
    <citation type="submission" date="2023-03" db="EMBL/GenBank/DDBJ databases">
        <title>Complete genome sequence of Tepidibacter sp. SWIR-1, isolated from a deep-sea hydrothermal vent.</title>
        <authorList>
            <person name="Li X."/>
        </authorList>
    </citation>
    <scope>NUCLEOTIDE SEQUENCE [LARGE SCALE GENOMIC DNA]</scope>
    <source>
        <strain evidence="3 4">SWIR-1</strain>
    </source>
</reference>
<feature type="transmembrane region" description="Helical" evidence="1">
    <location>
        <begin position="7"/>
        <end position="24"/>
    </location>
</feature>
<keyword evidence="1" id="KW-1133">Transmembrane helix</keyword>
<dbReference type="PANTHER" id="PTHR21180">
    <property type="entry name" value="ENDONUCLEASE/EXONUCLEASE/PHOSPHATASE FAMILY DOMAIN-CONTAINING PROTEIN 1"/>
    <property type="match status" value="1"/>
</dbReference>
<dbReference type="Gene3D" id="3.10.560.10">
    <property type="entry name" value="Outer membrane lipoprotein wza domain like"/>
    <property type="match status" value="1"/>
</dbReference>
<dbReference type="EMBL" id="CP120733">
    <property type="protein sequence ID" value="WFD11542.1"/>
    <property type="molecule type" value="Genomic_DNA"/>
</dbReference>
<dbReference type="PANTHER" id="PTHR21180:SF32">
    <property type="entry name" value="ENDONUCLEASE_EXONUCLEASE_PHOSPHATASE FAMILY DOMAIN-CONTAINING PROTEIN 1"/>
    <property type="match status" value="1"/>
</dbReference>
<evidence type="ECO:0000313" key="4">
    <source>
        <dbReference type="Proteomes" id="UP001222800"/>
    </source>
</evidence>
<name>A0ABY8EF17_9FIRM</name>
<dbReference type="NCBIfam" id="TIGR00426">
    <property type="entry name" value="competence protein ComEA helix-hairpin-helix repeat region"/>
    <property type="match status" value="1"/>
</dbReference>
<dbReference type="SMART" id="SM00278">
    <property type="entry name" value="HhH1"/>
    <property type="match status" value="2"/>
</dbReference>
<dbReference type="Pfam" id="PF10531">
    <property type="entry name" value="SLBB"/>
    <property type="match status" value="1"/>
</dbReference>
<feature type="domain" description="Helix-hairpin-helix DNA-binding motif class 1" evidence="2">
    <location>
        <begin position="177"/>
        <end position="196"/>
    </location>
</feature>
<keyword evidence="4" id="KW-1185">Reference proteome</keyword>
<dbReference type="InterPro" id="IPR051675">
    <property type="entry name" value="Endo/Exo/Phosphatase_dom_1"/>
</dbReference>
<proteinExistence type="predicted"/>
<dbReference type="InterPro" id="IPR010994">
    <property type="entry name" value="RuvA_2-like"/>
</dbReference>
<evidence type="ECO:0000259" key="2">
    <source>
        <dbReference type="SMART" id="SM00278"/>
    </source>
</evidence>